<dbReference type="PANTHER" id="PTHR36573">
    <property type="entry name" value="INTERMEMBRANE PHOSPHOLIPID TRANSPORT SYSTEM BINDING PROTEIN MLAC"/>
    <property type="match status" value="1"/>
</dbReference>
<protein>
    <submittedName>
        <fullName evidence="2">Toluene tolerance family protein</fullName>
    </submittedName>
</protein>
<dbReference type="PANTHER" id="PTHR36573:SF1">
    <property type="entry name" value="INTERMEMBRANE PHOSPHOLIPID TRANSPORT SYSTEM BINDING PROTEIN MLAC"/>
    <property type="match status" value="1"/>
</dbReference>
<dbReference type="InterPro" id="IPR042245">
    <property type="entry name" value="Tgt2/MlaC_sf"/>
</dbReference>
<organism evidence="2 3">
    <name type="scientific">Methylobacterium oryzae CBMB20</name>
    <dbReference type="NCBI Taxonomy" id="693986"/>
    <lineage>
        <taxon>Bacteria</taxon>
        <taxon>Pseudomonadati</taxon>
        <taxon>Pseudomonadota</taxon>
        <taxon>Alphaproteobacteria</taxon>
        <taxon>Hyphomicrobiales</taxon>
        <taxon>Methylobacteriaceae</taxon>
        <taxon>Methylobacterium</taxon>
    </lineage>
</organism>
<dbReference type="AlphaFoldDB" id="A0A089NNK1"/>
<dbReference type="eggNOG" id="COG2854">
    <property type="taxonomic scope" value="Bacteria"/>
</dbReference>
<sequence length="217" mass="22603">MRLTRRLAAALVAAPLSTVPSITVPLALPLLAAGPAWAADEAAVQTVRDLYAAFAAALKDGPSPLSARVEAVGPAIEKAFDFPAMTRIAVGSKWSSFTPEQQAAVIDAFKRSLTVTYANRLARAAGGKFEVTPKIEERGAQRVVPTRVTAADGDDSAVDFVVNADNRIQDVLLNGDVSEIAAQRNALSAPLKSGGADGVVKFLRARADGMLAAKPTP</sequence>
<dbReference type="Proteomes" id="UP000029492">
    <property type="component" value="Chromosome"/>
</dbReference>
<evidence type="ECO:0000313" key="2">
    <source>
        <dbReference type="EMBL" id="AIQ88947.1"/>
    </source>
</evidence>
<accession>A0A089NNK1</accession>
<dbReference type="KEGG" id="mor:MOC_1192"/>
<feature type="chain" id="PRO_5001847866" evidence="1">
    <location>
        <begin position="39"/>
        <end position="217"/>
    </location>
</feature>
<keyword evidence="3" id="KW-1185">Reference proteome</keyword>
<dbReference type="EMBL" id="CP003811">
    <property type="protein sequence ID" value="AIQ88947.1"/>
    <property type="molecule type" value="Genomic_DNA"/>
</dbReference>
<gene>
    <name evidence="2" type="ORF">MOC_1192</name>
</gene>
<dbReference type="Gene3D" id="3.10.450.710">
    <property type="entry name" value="Tgt2/MlaC"/>
    <property type="match status" value="1"/>
</dbReference>
<name>A0A089NNK1_9HYPH</name>
<feature type="signal peptide" evidence="1">
    <location>
        <begin position="1"/>
        <end position="38"/>
    </location>
</feature>
<dbReference type="Pfam" id="PF05494">
    <property type="entry name" value="MlaC"/>
    <property type="match status" value="1"/>
</dbReference>
<evidence type="ECO:0000313" key="3">
    <source>
        <dbReference type="Proteomes" id="UP000029492"/>
    </source>
</evidence>
<dbReference type="STRING" id="693986.MOC_1192"/>
<reference evidence="2 3" key="1">
    <citation type="journal article" date="2014" name="PLoS ONE">
        <title>Genome Information of Methylobacterium oryzae, a Plant-Probiotic Methylotroph in the Phyllosphere.</title>
        <authorList>
            <person name="Kwak M.J."/>
            <person name="Jeong H."/>
            <person name="Madhaiyan M."/>
            <person name="Lee Y."/>
            <person name="Sa T.M."/>
            <person name="Oh T.K."/>
            <person name="Kim J.F."/>
        </authorList>
    </citation>
    <scope>NUCLEOTIDE SEQUENCE [LARGE SCALE GENOMIC DNA]</scope>
    <source>
        <strain evidence="2 3">CBMB20</strain>
    </source>
</reference>
<dbReference type="InterPro" id="IPR008869">
    <property type="entry name" value="MlaC/ttg2D"/>
</dbReference>
<proteinExistence type="predicted"/>
<dbReference type="RefSeq" id="WP_043756087.1">
    <property type="nucleotide sequence ID" value="NZ_CP003811.1"/>
</dbReference>
<dbReference type="HOGENOM" id="CLU_094502_1_1_5"/>
<evidence type="ECO:0000256" key="1">
    <source>
        <dbReference type="SAM" id="SignalP"/>
    </source>
</evidence>
<keyword evidence="1" id="KW-0732">Signal</keyword>